<dbReference type="Pfam" id="PF03772">
    <property type="entry name" value="Competence"/>
    <property type="match status" value="1"/>
</dbReference>
<dbReference type="InterPro" id="IPR025405">
    <property type="entry name" value="DUF4131"/>
</dbReference>
<feature type="transmembrane region" description="Helical" evidence="7">
    <location>
        <begin position="530"/>
        <end position="551"/>
    </location>
</feature>
<feature type="region of interest" description="Disordered" evidence="6">
    <location>
        <begin position="736"/>
        <end position="772"/>
    </location>
</feature>
<keyword evidence="3 7" id="KW-0812">Transmembrane</keyword>
<dbReference type="PANTHER" id="PTHR30619">
    <property type="entry name" value="DNA INTERNALIZATION/COMPETENCE PROTEIN COMEC/REC2"/>
    <property type="match status" value="1"/>
</dbReference>
<feature type="transmembrane region" description="Helical" evidence="7">
    <location>
        <begin position="72"/>
        <end position="90"/>
    </location>
</feature>
<feature type="region of interest" description="Disordered" evidence="6">
    <location>
        <begin position="613"/>
        <end position="637"/>
    </location>
</feature>
<evidence type="ECO:0000256" key="7">
    <source>
        <dbReference type="SAM" id="Phobius"/>
    </source>
</evidence>
<keyword evidence="2" id="KW-1003">Cell membrane</keyword>
<dbReference type="RefSeq" id="WP_119539821.1">
    <property type="nucleotide sequence ID" value="NZ_QYRN01000004.1"/>
</dbReference>
<feature type="transmembrane region" description="Helical" evidence="7">
    <location>
        <begin position="497"/>
        <end position="518"/>
    </location>
</feature>
<feature type="transmembrane region" description="Helical" evidence="7">
    <location>
        <begin position="48"/>
        <end position="66"/>
    </location>
</feature>
<protein>
    <submittedName>
        <fullName evidence="10">ComEC family competence protein</fullName>
    </submittedName>
</protein>
<name>A0A3A1WNK6_9HYPH</name>
<dbReference type="EMBL" id="QYRN01000004">
    <property type="protein sequence ID" value="RIY01577.1"/>
    <property type="molecule type" value="Genomic_DNA"/>
</dbReference>
<evidence type="ECO:0000256" key="1">
    <source>
        <dbReference type="ARBA" id="ARBA00004651"/>
    </source>
</evidence>
<evidence type="ECO:0000259" key="9">
    <source>
        <dbReference type="Pfam" id="PF13567"/>
    </source>
</evidence>
<evidence type="ECO:0000256" key="2">
    <source>
        <dbReference type="ARBA" id="ARBA00022475"/>
    </source>
</evidence>
<accession>A0A3A1WNK6</accession>
<dbReference type="NCBIfam" id="TIGR00360">
    <property type="entry name" value="ComEC_N-term"/>
    <property type="match status" value="1"/>
</dbReference>
<comment type="subcellular location">
    <subcellularLocation>
        <location evidence="1">Cell membrane</location>
        <topology evidence="1">Multi-pass membrane protein</topology>
    </subcellularLocation>
</comment>
<proteinExistence type="predicted"/>
<keyword evidence="4 7" id="KW-1133">Transmembrane helix</keyword>
<comment type="caution">
    <text evidence="10">The sequence shown here is derived from an EMBL/GenBank/DDBJ whole genome shotgun (WGS) entry which is preliminary data.</text>
</comment>
<keyword evidence="5 7" id="KW-0472">Membrane</keyword>
<feature type="transmembrane region" description="Helical" evidence="7">
    <location>
        <begin position="327"/>
        <end position="342"/>
    </location>
</feature>
<reference evidence="11" key="1">
    <citation type="submission" date="2018-09" db="EMBL/GenBank/DDBJ databases">
        <authorList>
            <person name="Tuo L."/>
        </authorList>
    </citation>
    <scope>NUCLEOTIDE SEQUENCE [LARGE SCALE GENOMIC DNA]</scope>
    <source>
        <strain evidence="11">M2BS4Y-1</strain>
    </source>
</reference>
<feature type="compositionally biased region" description="Basic and acidic residues" evidence="6">
    <location>
        <begin position="617"/>
        <end position="626"/>
    </location>
</feature>
<evidence type="ECO:0000313" key="11">
    <source>
        <dbReference type="Proteomes" id="UP000265750"/>
    </source>
</evidence>
<evidence type="ECO:0000256" key="5">
    <source>
        <dbReference type="ARBA" id="ARBA00023136"/>
    </source>
</evidence>
<dbReference type="InterPro" id="IPR004477">
    <property type="entry name" value="ComEC_N"/>
</dbReference>
<gene>
    <name evidence="10" type="ORF">D3218_09555</name>
</gene>
<evidence type="ECO:0000256" key="4">
    <source>
        <dbReference type="ARBA" id="ARBA00022989"/>
    </source>
</evidence>
<dbReference type="GO" id="GO:0005886">
    <property type="term" value="C:plasma membrane"/>
    <property type="evidence" value="ECO:0007669"/>
    <property type="project" value="UniProtKB-SubCell"/>
</dbReference>
<sequence>MTSADPGIAARALSSGAQAGTAPLAAPRARWRRWAVAQLSLEERARSGFALFPIAMMVAAVLVYRGPVRPDVPSVAMLAVCALALVSPWVHARPLRTAGIVLLGLAAGLAACHVELARTRTTVFSGEATVRLTGTVVRREQDERGRYRYLLDVSHTERPVLSRPPERVRIVVSSRHEPLAIGARYMGLVRLRPPAGPAFPGAHDFAFGAYFDGLGAYGFSLGAPESGGELRDPTFADRVATLRLTMSERIREALPGPTGAVAAALVTGDRAGIPDDINEDLRITGLAHVLSISGFHMALVAGFFMLATRLGLAAVAPLALHWPVKKIAALVALAGTGFYFLLAGDNAATERSFVMIAVMLGAILFDRPALTLRNVCVAAVVVIAFTPHAVVTATFQMSFAATAALIGAYGAYARWRVRRGRPTRGWLDPRAIAAFVSGAAVSSLIAGGATAPFAIHHFQRGAPFSLIANVLVTPIFSLAVMPLGMISALSMPFGLHAWPLAAMGWGLDLVFATAGWLADALPDYPTGRMSGTALLCFSAAILILSFSASAFRWAALAPAALGLVLFRPGPPPELLIFESGREVAVLDAGGAIRSLRPRPAAFVWDQWRRAYPGSPPEKGEADRAEADAPSTAGGQGSAAAIDATDAFRCENGICHARTRTGIVVGWSDDYETLDELCRTSEVAIMARAVRARRCDAGGGQLVTLRTLRRTGSLAVSRGPDGAVVLEPSVPAVPQEWNRHRLAPWPERWRRDGDGPAPSDGSTARDPANAETP</sequence>
<feature type="transmembrane region" description="Helical" evidence="7">
    <location>
        <begin position="348"/>
        <end position="365"/>
    </location>
</feature>
<feature type="domain" description="ComEC/Rec2-related protein" evidence="8">
    <location>
        <begin position="265"/>
        <end position="546"/>
    </location>
</feature>
<evidence type="ECO:0000313" key="10">
    <source>
        <dbReference type="EMBL" id="RIY01577.1"/>
    </source>
</evidence>
<dbReference type="AlphaFoldDB" id="A0A3A1WNK6"/>
<dbReference type="Pfam" id="PF13567">
    <property type="entry name" value="DUF4131"/>
    <property type="match status" value="1"/>
</dbReference>
<feature type="transmembrane region" description="Helical" evidence="7">
    <location>
        <begin position="97"/>
        <end position="116"/>
    </location>
</feature>
<feature type="transmembrane region" description="Helical" evidence="7">
    <location>
        <begin position="461"/>
        <end position="485"/>
    </location>
</feature>
<dbReference type="InterPro" id="IPR052159">
    <property type="entry name" value="Competence_DNA_uptake"/>
</dbReference>
<organism evidence="10 11">
    <name type="scientific">Aureimonas flava</name>
    <dbReference type="NCBI Taxonomy" id="2320271"/>
    <lineage>
        <taxon>Bacteria</taxon>
        <taxon>Pseudomonadati</taxon>
        <taxon>Pseudomonadota</taxon>
        <taxon>Alphaproteobacteria</taxon>
        <taxon>Hyphomicrobiales</taxon>
        <taxon>Aurantimonadaceae</taxon>
        <taxon>Aureimonas</taxon>
    </lineage>
</organism>
<feature type="transmembrane region" description="Helical" evidence="7">
    <location>
        <begin position="395"/>
        <end position="412"/>
    </location>
</feature>
<dbReference type="OrthoDB" id="9790149at2"/>
<feature type="domain" description="DUF4131" evidence="9">
    <location>
        <begin position="75"/>
        <end position="206"/>
    </location>
</feature>
<evidence type="ECO:0000256" key="6">
    <source>
        <dbReference type="SAM" id="MobiDB-lite"/>
    </source>
</evidence>
<feature type="transmembrane region" description="Helical" evidence="7">
    <location>
        <begin position="432"/>
        <end position="455"/>
    </location>
</feature>
<dbReference type="PANTHER" id="PTHR30619:SF1">
    <property type="entry name" value="RECOMBINATION PROTEIN 2"/>
    <property type="match status" value="1"/>
</dbReference>
<dbReference type="Proteomes" id="UP000265750">
    <property type="component" value="Unassembled WGS sequence"/>
</dbReference>
<evidence type="ECO:0000256" key="3">
    <source>
        <dbReference type="ARBA" id="ARBA00022692"/>
    </source>
</evidence>
<evidence type="ECO:0000259" key="8">
    <source>
        <dbReference type="Pfam" id="PF03772"/>
    </source>
</evidence>
<feature type="transmembrane region" description="Helical" evidence="7">
    <location>
        <begin position="295"/>
        <end position="320"/>
    </location>
</feature>
<keyword evidence="11" id="KW-1185">Reference proteome</keyword>